<proteinExistence type="inferred from homology"/>
<feature type="region of interest" description="Disordered" evidence="4">
    <location>
        <begin position="2004"/>
        <end position="2067"/>
    </location>
</feature>
<keyword evidence="10" id="KW-1185">Reference proteome</keyword>
<feature type="compositionally biased region" description="Polar residues" evidence="4">
    <location>
        <begin position="1840"/>
        <end position="1861"/>
    </location>
</feature>
<feature type="region of interest" description="Disordered" evidence="4">
    <location>
        <begin position="466"/>
        <end position="500"/>
    </location>
</feature>
<feature type="compositionally biased region" description="Basic and acidic residues" evidence="4">
    <location>
        <begin position="1762"/>
        <end position="1775"/>
    </location>
</feature>
<dbReference type="Pfam" id="PF25036">
    <property type="entry name" value="VPS13_VAB"/>
    <property type="match status" value="1"/>
</dbReference>
<dbReference type="GO" id="GO:0006869">
    <property type="term" value="P:lipid transport"/>
    <property type="evidence" value="ECO:0007669"/>
    <property type="project" value="UniProtKB-KW"/>
</dbReference>
<feature type="compositionally biased region" description="Polar residues" evidence="4">
    <location>
        <begin position="2644"/>
        <end position="2659"/>
    </location>
</feature>
<feature type="compositionally biased region" description="Basic and acidic residues" evidence="4">
    <location>
        <begin position="2013"/>
        <end position="2023"/>
    </location>
</feature>
<feature type="region of interest" description="Disordered" evidence="4">
    <location>
        <begin position="429"/>
        <end position="449"/>
    </location>
</feature>
<dbReference type="Pfam" id="PF12624">
    <property type="entry name" value="VPS13_N"/>
    <property type="match status" value="1"/>
</dbReference>
<feature type="region of interest" description="Disordered" evidence="4">
    <location>
        <begin position="937"/>
        <end position="1006"/>
    </location>
</feature>
<dbReference type="GO" id="GO:0006623">
    <property type="term" value="P:protein targeting to vacuole"/>
    <property type="evidence" value="ECO:0007669"/>
    <property type="project" value="TreeGrafter"/>
</dbReference>
<feature type="compositionally biased region" description="Basic and acidic residues" evidence="4">
    <location>
        <begin position="1246"/>
        <end position="1260"/>
    </location>
</feature>
<keyword evidence="3" id="KW-0445">Lipid transport</keyword>
<evidence type="ECO:0000256" key="4">
    <source>
        <dbReference type="SAM" id="MobiDB-lite"/>
    </source>
</evidence>
<organism evidence="9 10">
    <name type="scientific">Coemansia reversa (strain ATCC 12441 / NRRL 1564)</name>
    <dbReference type="NCBI Taxonomy" id="763665"/>
    <lineage>
        <taxon>Eukaryota</taxon>
        <taxon>Fungi</taxon>
        <taxon>Fungi incertae sedis</taxon>
        <taxon>Zoopagomycota</taxon>
        <taxon>Kickxellomycotina</taxon>
        <taxon>Kickxellomycetes</taxon>
        <taxon>Kickxellales</taxon>
        <taxon>Kickxellaceae</taxon>
        <taxon>Coemansia</taxon>
    </lineage>
</organism>
<name>A0A2G5B7S1_COERN</name>
<dbReference type="PANTHER" id="PTHR16166">
    <property type="entry name" value="VACUOLAR PROTEIN SORTING-ASSOCIATED PROTEIN VPS13"/>
    <property type="match status" value="1"/>
</dbReference>
<feature type="compositionally biased region" description="Low complexity" evidence="4">
    <location>
        <begin position="2041"/>
        <end position="2052"/>
    </location>
</feature>
<dbReference type="GO" id="GO:0007005">
    <property type="term" value="P:mitochondrion organization"/>
    <property type="evidence" value="ECO:0007669"/>
    <property type="project" value="TreeGrafter"/>
</dbReference>
<feature type="domain" description="Vacuolar protein sorting-associated protein 13 VPS13 adaptor binding" evidence="7">
    <location>
        <begin position="2250"/>
        <end position="2906"/>
    </location>
</feature>
<dbReference type="PANTHER" id="PTHR16166:SF93">
    <property type="entry name" value="INTERMEMBRANE LIPID TRANSFER PROTEIN VPS13"/>
    <property type="match status" value="1"/>
</dbReference>
<evidence type="ECO:0000259" key="5">
    <source>
        <dbReference type="Pfam" id="PF12624"/>
    </source>
</evidence>
<dbReference type="InterPro" id="IPR056747">
    <property type="entry name" value="VPS13-like_M"/>
</dbReference>
<feature type="domain" description="Chorein N-terminal" evidence="5">
    <location>
        <begin position="1"/>
        <end position="942"/>
    </location>
</feature>
<feature type="domain" description="VPS13-like middle region" evidence="6">
    <location>
        <begin position="1296"/>
        <end position="2174"/>
    </location>
</feature>
<gene>
    <name evidence="9" type="ORF">COEREDRAFT_98442</name>
</gene>
<dbReference type="EMBL" id="KZ303510">
    <property type="protein sequence ID" value="PIA15093.1"/>
    <property type="molecule type" value="Genomic_DNA"/>
</dbReference>
<evidence type="ECO:0000259" key="8">
    <source>
        <dbReference type="Pfam" id="PF25037"/>
    </source>
</evidence>
<sequence>MFEGVVATILNRFLGNYVTNLETTQLKLGIWQGDVKLEKLRLKADALDKLRLPVDIKEGWLGTLTISIPWSNLKGEPVRIHIDNVYVLATPRFQENFDPEREDEREFKRKMHRLENDDLMRQQQLLKNKSPTSADEEKKQASFTEQLVTKIVDNLQIVIKNIHVRYEDNISNPDHMFAVGASLGELSAVSTDEEWRETFLHDSGNVIHKLLKLAQFSVYWDTDCQTMQGLSHDELIAQFSQAANPDSSNNTHQSILLPVVGLGRLAMNKRPSPEDIRTMLKFEFDQLAFELDDVQYTDALLLTTAFDYAMRQRRYRKHRPPPGVRPMDDPRAWLLFAIRSVYDEVHEHNYRKTWQYKKQRREERQLYIRLYAATKTNNDMLPEIDRIALDKLHHSLSYEDIRHYRIQAESTIRKQQYFIRKREEEIANANASSGGGVTTDAKSGAAASGPGVTGWVGGWIGSWITGTSNQGQSTNSEGSTGDTGADANATTEDADSAQLSEKQVQELYDTIEFNEEDADIAADEDLPQETIKLAATAILRSASLKLKVDRKERDHTLMGFMFNILKIDLLQRPKNLVADVSMHRFEVVDGTLPNTQYPRMIYLQGDDSSSDVAKDAHGQPDVGKEEDAFAAIEDSPGGLASQLEKDGTAGASPMLDARRKLKDPFLQVHFEQHPLDSHADSVVNVKVKSLNVIYHPTAVEAIMNYFEPPSSASAESIHALIAAASKSMAGFRDQTRVGLEYALAQHKTVDVKVDFDAPVFVIPQDMLDPNSEVVVLDTGYLTIESQLVDSATTERIRQKHNQALSDEEMKDLESLMYDHFDMQLHRAQLLVGNGLNNCMRALREGKPDRKLHVVDRIELNFDLGLCILSEPPLHMPKVTIDGSLPSLQVYFSDRKYKAIMGSIDLILEAMKEEDVDLTQQYEVAQVSTAFGAGGLFQSSSSSGSDVEQEEDPHSLSIHDEGSGDDLVSESNDGHNKGGDEEENHKSESRDEHGVDSMEERDAESGDEFFESTDQIGEAQTGVALTGRLLRKTANETRVGVGKEPDRVTVRVNFAVDNLVGFVWRTHTDGREDLHIGDIAVTGLAVECINRPFDLFADVTIHQVTVEDHLMGNNINSGGITNISPSPSPPSDSNALLETSSRPATQRVYALTSDIAQADANGETGKNLVVVKYHRCQADHPEFTTTYESIGQTVDVDISYIDLMVVRKTILTTYDYILKTFTDEGGSKAAAGFENATNDSTAAPRASEGKDNRATREKKISDSAATDNVSSLIREALDTIRVDVRFKGTDFSLCHDDGSPIALVSVTAATMRVLLTQQMLVEAKIGNITLADQLDLLTAVDSSAPQCSKYNLQQQQDHRRLLLYIKGDELADFRYETFDENSPSYPGHNAAIKLRLGAAHMTFMERPIRELMQFGSRFSAMYEVFEAARQAAAHGTTQLTEEMMGSGNKYHFDIVMSAPVITFPRDGIVSYGSLQHTAGDGLGVDVLVVQPGELTISNEFTTVREMAKDWDVNHISLALRRIGIKSEFVIGEDCSDHGTFGQTGKQELQILEDVDYKMDMHVLMQGHIDGCPRPVTELVGVLSPIKMKLTEYQYKMAYDLLLVIGRVFGSDPNQVASPDRLMDDQTLDVAVLRENPAIRSAKDTRQALNKLRQLDSEGRSSGALSEEQRGGQYATADLFVTLNTIQVELFQGSGFDVESMRKASFTRMDINELSVKYRMKANGDSKAEMAIMAVRAYDTRPGTANQFTQIISPTVGSGGSGARKYDDSGSGDDHSHGSMHAMAQDSPVEEAGSSPQLICHVDMRPGEDMVVLLTLDSPRVILVLDHVFLLIGFATSAFPQQPESQTQLDSARRTSGNLSASPATDGGKDSQEQTSSTGGLIYKVDILHPEIIVLADAKSRASEALILTVNQIILAQEGLFCATMDEIGVALCSIDRRQDTARNVMDPFTVIVTMDSRAAAGNGQPSFITDVSVDVGNLLLRLGINDVLLMLDIFNAVTELMYATDGETSTQQSEEAKPATRRESAAASSGSPPVLGTTENLADSASVASAPPALRQGDQIKSAAGSTTGGGRLIKETLRATVASLRVVIIRDMSGLPAYACTAQGFHVDAADWTTGLRMRSDVRLQASYFNRRNSHWEPLIEPWRVAVHVAAAADAQRHVDVIATDRLLINASHALVEETLGLAAQWDDEVARRRQQRDVTAGERMPYELVNRTGIDCHVWVDAAAGAAGRIDTSPVLLRDGARLPWRFEDWRRRREQLEAAAHHLGVQFANGQWEWLRRVQVDREGVRHYALQPAVDGMVHRLAVDVRLDAARRVKRVVLRSPLVVENRTRVPMEVAMCDYRGELRTDAALLQPGDDLPLPILFCHQYAVRVRPDPAFGYAWSSQYIYWRDFLAPDARTELRCDAEGEASDGALPEAGAESGDVAYAGGRNSNTYVRGSSVVAPSYPRNPSSQNPNAPVKSNPIQPFYVHFNALCDSRNPALYKYPFMRLAMTAPLELENLLPYAMEVCVIDKTADRKWVGSLPRGGVAPVHVVQPGHLVLLTIRIAAAGFEQCDGTIIETNDADEYPVEDSIVVADRQGIRLALKLHRMDIPASGGRCRRISVYAPYVMVNRTGLRLFYSSKGFFKGVSAVAGQHVDANTLQQPSQQQAFESASVPTGTSTASDTDSARPLMFSFGSYDLKNRALVRVADSQWSRPLSFDALGSAAEVVIPAADRGSDTHLGIAIEPGRGRYSHTRVVTFTSRYVVKNMAGIPLLYRSAHGVAAPTRLSDGERQPLHTLPRSRRRLLAIACADDAQWSAPFSIDDVGRVHVRVPVSHGNESGNQGSEMLLKIDVLLEGACLFVVVQRESSCWPYLVENLTPTDVVVWQQREKSGEQSASATPTERRYTIRAGESLDYAWDEPTTEPKLLVISAQGNSRRVSLQEIGEQRPFIYGRTASATMNVEVAAAGPRQVLRLSAYAPEHSLYAPRVTRSATMHSQRSGMSQRTADERFEVVEPDDRTGLAVRFALEGGIGVSLINRYTSEILFATLADVEAKYSASTSNQTFRLSVKWLQVDNQIYGALFPIVLYPTTLGATAAGVSAPPALQVVVVRAKDRSYGVEYFKYASVLAQEVSVELDEDFLYALLDFVRFDVPSGGGESDGGSDGDSDAPDAMLASAIPEASALDAGLQLYFEFLHIQPFKINISFMRTQRLDAGGDPTTARYPTGTEAGDTIGLVSYSPTHGLVGAPTDEHGGEGVASSPGVVAYAMNVLTMAIGNVNEAPVSLNALVMQNVRVSLPVLADRMHKHYSQELFNQLYKVVGSANLLGNPVGLFTSISSGVSDFFYEPYQGFVMSDRPQDFGFGLARGTASLFKKTVFGMTDSFSKFTDSMSKGLSAATLDPRFQTERSMSRVRNKPKHAIYGVARGAESFARSVSSGLAGVVMRPLEGAEQDGVGGFFRGVGKGLVGAVTKPVVGMFDLASNVTEGIRNTTTVFERDLDRQRLPRHIGRDGIICVYDARAALGQAWMRELNKGAYAADDYLAHLELPGSDMVVLLTYQRLAMFRRAKPDDAAMTVGAAGSSAETGSATGAVGISAASASKAHVEWVQEIRSLHSIQLDATGISLKLPATQEGYAPPGPFIPISDPTSRRWFYSQIREAVKALNDHRKELG</sequence>
<feature type="region of interest" description="Disordered" evidence="4">
    <location>
        <begin position="2644"/>
        <end position="2666"/>
    </location>
</feature>
<feature type="compositionally biased region" description="Low complexity" evidence="4">
    <location>
        <begin position="480"/>
        <end position="491"/>
    </location>
</feature>
<evidence type="ECO:0000256" key="2">
    <source>
        <dbReference type="ARBA" id="ARBA00022448"/>
    </source>
</evidence>
<dbReference type="InterPro" id="IPR056748">
    <property type="entry name" value="VPS13-like_C"/>
</dbReference>
<accession>A0A2G5B7S1</accession>
<dbReference type="InterPro" id="IPR009543">
    <property type="entry name" value="VPS13_VAB"/>
</dbReference>
<dbReference type="Pfam" id="PF25037">
    <property type="entry name" value="VPS13_C"/>
    <property type="match status" value="1"/>
</dbReference>
<dbReference type="Proteomes" id="UP000242474">
    <property type="component" value="Unassembled WGS sequence"/>
</dbReference>
<evidence type="ECO:0000259" key="7">
    <source>
        <dbReference type="Pfam" id="PF25036"/>
    </source>
</evidence>
<feature type="compositionally biased region" description="Basic and acidic residues" evidence="4">
    <location>
        <begin position="971"/>
        <end position="1003"/>
    </location>
</feature>
<protein>
    <recommendedName>
        <fullName evidence="11">DUF1162-domain-containing protein</fullName>
    </recommendedName>
</protein>
<evidence type="ECO:0000259" key="6">
    <source>
        <dbReference type="Pfam" id="PF25033"/>
    </source>
</evidence>
<evidence type="ECO:0000313" key="10">
    <source>
        <dbReference type="Proteomes" id="UP000242474"/>
    </source>
</evidence>
<dbReference type="GO" id="GO:0045053">
    <property type="term" value="P:protein retention in Golgi apparatus"/>
    <property type="evidence" value="ECO:0007669"/>
    <property type="project" value="TreeGrafter"/>
</dbReference>
<feature type="region of interest" description="Disordered" evidence="4">
    <location>
        <begin position="1231"/>
        <end position="1261"/>
    </location>
</feature>
<feature type="compositionally biased region" description="Polar residues" evidence="4">
    <location>
        <begin position="466"/>
        <end position="479"/>
    </location>
</feature>
<dbReference type="OrthoDB" id="428159at2759"/>
<feature type="domain" description="Intermembrane lipid transfer protein VPS13-like C-terminal" evidence="8">
    <location>
        <begin position="3484"/>
        <end position="3549"/>
    </location>
</feature>
<evidence type="ECO:0000256" key="1">
    <source>
        <dbReference type="ARBA" id="ARBA00006545"/>
    </source>
</evidence>
<reference evidence="9 10" key="1">
    <citation type="journal article" date="2015" name="Genome Biol. Evol.">
        <title>Phylogenomic analyses indicate that early fungi evolved digesting cell walls of algal ancestors of land plants.</title>
        <authorList>
            <person name="Chang Y."/>
            <person name="Wang S."/>
            <person name="Sekimoto S."/>
            <person name="Aerts A.L."/>
            <person name="Choi C."/>
            <person name="Clum A."/>
            <person name="LaButti K.M."/>
            <person name="Lindquist E.A."/>
            <person name="Yee Ngan C."/>
            <person name="Ohm R.A."/>
            <person name="Salamov A.A."/>
            <person name="Grigoriev I.V."/>
            <person name="Spatafora J.W."/>
            <person name="Berbee M.L."/>
        </authorList>
    </citation>
    <scope>NUCLEOTIDE SEQUENCE [LARGE SCALE GENOMIC DNA]</scope>
    <source>
        <strain evidence="9 10">NRRL 1564</strain>
    </source>
</reference>
<feature type="region of interest" description="Disordered" evidence="4">
    <location>
        <begin position="1749"/>
        <end position="1792"/>
    </location>
</feature>
<dbReference type="InterPro" id="IPR026847">
    <property type="entry name" value="VPS13"/>
</dbReference>
<evidence type="ECO:0000256" key="3">
    <source>
        <dbReference type="ARBA" id="ARBA00023055"/>
    </source>
</evidence>
<evidence type="ECO:0008006" key="11">
    <source>
        <dbReference type="Google" id="ProtNLM"/>
    </source>
</evidence>
<feature type="compositionally biased region" description="Basic and acidic residues" evidence="4">
    <location>
        <begin position="951"/>
        <end position="961"/>
    </location>
</feature>
<dbReference type="STRING" id="763665.A0A2G5B7S1"/>
<dbReference type="Pfam" id="PF25033">
    <property type="entry name" value="VPS13_M"/>
    <property type="match status" value="1"/>
</dbReference>
<evidence type="ECO:0000313" key="9">
    <source>
        <dbReference type="EMBL" id="PIA15093.1"/>
    </source>
</evidence>
<feature type="region of interest" description="Disordered" evidence="4">
    <location>
        <begin position="1840"/>
        <end position="1875"/>
    </location>
</feature>
<comment type="similarity">
    <text evidence="1">Belongs to the VPS13 family.</text>
</comment>
<dbReference type="GO" id="GO:0045324">
    <property type="term" value="P:late endosome to vacuole transport"/>
    <property type="evidence" value="ECO:0007669"/>
    <property type="project" value="TreeGrafter"/>
</dbReference>
<feature type="compositionally biased region" description="Polar residues" evidence="4">
    <location>
        <begin position="2025"/>
        <end position="2040"/>
    </location>
</feature>
<keyword evidence="2" id="KW-0813">Transport</keyword>
<feature type="region of interest" description="Disordered" evidence="4">
    <location>
        <begin position="1116"/>
        <end position="1138"/>
    </location>
</feature>
<dbReference type="InterPro" id="IPR026854">
    <property type="entry name" value="VPS13_N"/>
</dbReference>